<dbReference type="HOGENOM" id="CLU_307692_0_0_1"/>
<dbReference type="RefSeq" id="XP_001025552.2">
    <property type="nucleotide sequence ID" value="XM_001025552.2"/>
</dbReference>
<dbReference type="AlphaFoldDB" id="Q24BZ5"/>
<dbReference type="GeneID" id="7835979"/>
<name>Q24BZ5_TETTS</name>
<dbReference type="KEGG" id="tet:TTHERM_01020750"/>
<proteinExistence type="predicted"/>
<dbReference type="Proteomes" id="UP000009168">
    <property type="component" value="Unassembled WGS sequence"/>
</dbReference>
<reference evidence="2" key="1">
    <citation type="journal article" date="2006" name="PLoS Biol.">
        <title>Macronuclear genome sequence of the ciliate Tetrahymena thermophila, a model eukaryote.</title>
        <authorList>
            <person name="Eisen J.A."/>
            <person name="Coyne R.S."/>
            <person name="Wu M."/>
            <person name="Wu D."/>
            <person name="Thiagarajan M."/>
            <person name="Wortman J.R."/>
            <person name="Badger J.H."/>
            <person name="Ren Q."/>
            <person name="Amedeo P."/>
            <person name="Jones K.M."/>
            <person name="Tallon L.J."/>
            <person name="Delcher A.L."/>
            <person name="Salzberg S.L."/>
            <person name="Silva J.C."/>
            <person name="Haas B.J."/>
            <person name="Majoros W.H."/>
            <person name="Farzad M."/>
            <person name="Carlton J.M."/>
            <person name="Smith R.K. Jr."/>
            <person name="Garg J."/>
            <person name="Pearlman R.E."/>
            <person name="Karrer K.M."/>
            <person name="Sun L."/>
            <person name="Manning G."/>
            <person name="Elde N.C."/>
            <person name="Turkewitz A.P."/>
            <person name="Asai D.J."/>
            <person name="Wilkes D.E."/>
            <person name="Wang Y."/>
            <person name="Cai H."/>
            <person name="Collins K."/>
            <person name="Stewart B.A."/>
            <person name="Lee S.R."/>
            <person name="Wilamowska K."/>
            <person name="Weinberg Z."/>
            <person name="Ruzzo W.L."/>
            <person name="Wloga D."/>
            <person name="Gaertig J."/>
            <person name="Frankel J."/>
            <person name="Tsao C.-C."/>
            <person name="Gorovsky M.A."/>
            <person name="Keeling P.J."/>
            <person name="Waller R.F."/>
            <person name="Patron N.J."/>
            <person name="Cherry J.M."/>
            <person name="Stover N.A."/>
            <person name="Krieger C.J."/>
            <person name="del Toro C."/>
            <person name="Ryder H.F."/>
            <person name="Williamson S.C."/>
            <person name="Barbeau R.A."/>
            <person name="Hamilton E.P."/>
            <person name="Orias E."/>
        </authorList>
    </citation>
    <scope>NUCLEOTIDE SEQUENCE [LARGE SCALE GENOMIC DNA]</scope>
    <source>
        <strain evidence="2">SB210</strain>
    </source>
</reference>
<gene>
    <name evidence="1" type="ORF">TTHERM_01020750</name>
</gene>
<accession>Q24BZ5</accession>
<evidence type="ECO:0000313" key="1">
    <source>
        <dbReference type="EMBL" id="EAS05307.2"/>
    </source>
</evidence>
<protein>
    <submittedName>
        <fullName evidence="1">Uncharacterized protein</fullName>
    </submittedName>
</protein>
<organism evidence="1 2">
    <name type="scientific">Tetrahymena thermophila (strain SB210)</name>
    <dbReference type="NCBI Taxonomy" id="312017"/>
    <lineage>
        <taxon>Eukaryota</taxon>
        <taxon>Sar</taxon>
        <taxon>Alveolata</taxon>
        <taxon>Ciliophora</taxon>
        <taxon>Intramacronucleata</taxon>
        <taxon>Oligohymenophorea</taxon>
        <taxon>Hymenostomatida</taxon>
        <taxon>Tetrahymenina</taxon>
        <taxon>Tetrahymenidae</taxon>
        <taxon>Tetrahymena</taxon>
    </lineage>
</organism>
<dbReference type="InParanoid" id="Q24BZ5"/>
<sequence length="1032" mass="120705">MNQEVISNQGQGIQASPPQNLLFSNKIILESNAHKEQEQSQHQQMQLYQLQKNSSDLTKSFAQNQNLHQRQMKFSASCKNQLNQAIRISSESDEDEEDDLNFQNNNYFQRRFLPARSSDILQTVFKVEDKEKQNTTQSQKFLLAQNYEWSQQYSQNEQRLLQTYQNNINIFNQNRNPSISVLFENEVINSRITESRSNHNKSQNTPKSVFKNFQDCDFGVMSVEIANKNKYRDFHKLERQLNFNNKILNDKTNSFHFKRSQESRLQNYNINQQNITQNTQKQEQTPKKIAQNLVKSQSSLNLSPQVNSHLEENNQFCNLNQAIFSSIKNTKSNIHQDNPQKMQQFSSPQYQKQISYIQGIRKMSMEYLKKTQEKSIQKILENNFADNQQNIEQINKKDHQDINDDLQQSIELQDQKCINLQNISSQTQCQSINQISKQTYQNYFNVSQAKSNKQQGIQHPQKYIQNYQQQQQALQFYHQQYNKVNLNKMLSKKVDEQNRHQFIMQYETIMNQFYGKKEQKGSSLQPAVQKQIIDSQNQNQKQDLKHTNLLETNQQIQQQANQKSVRIQNFQQQDIVLPQNNHDKLNLQKNFNQLIYQSSQNPLEQAKDCGKTPKIKPKLIRNELFDLSLNSDFSLQSQKSLVSSVKNSKSKNIRTIFSVIKTNSSKGDKKIEYYNLQQIFKQNQTMKQNKSQGLLITQNKNETDSFNNNFDSNNILVDDQFLQENQLKSTQNKLYKNQYHSNSINNNSKKIKQMDKLSVTQSNLGAKQSQCCQTDMESAQEKYLLNSPGRNQNLTDRSPNQVITQQRLYTENQSKSNNLSEMIINSTFMNGSNFTVINLQSKKDQKSQLNEDSNLLNHLENRFNRKQSFLQSNLKLITSQTSYSPSNANIISKFSNNKINSKLNQSQKNNINYQIKESLSQNNMISQANKNHINLSPKNQSQEDLQKNQKNFSQKFLSNGDKNKNNSLYLNKFSQILNSINANAESQAKNVYIENVLDQKQQQNQQQQLNKRQVKELQLSLLSKTEQQLQHS</sequence>
<dbReference type="EMBL" id="GG662374">
    <property type="protein sequence ID" value="EAS05307.2"/>
    <property type="molecule type" value="Genomic_DNA"/>
</dbReference>
<keyword evidence="2" id="KW-1185">Reference proteome</keyword>
<evidence type="ECO:0000313" key="2">
    <source>
        <dbReference type="Proteomes" id="UP000009168"/>
    </source>
</evidence>